<dbReference type="AlphaFoldDB" id="L9VKQ2"/>
<dbReference type="Proteomes" id="UP000011599">
    <property type="component" value="Unassembled WGS sequence"/>
</dbReference>
<proteinExistence type="predicted"/>
<protein>
    <submittedName>
        <fullName evidence="1">Uncharacterized protein</fullName>
    </submittedName>
</protein>
<comment type="caution">
    <text evidence="1">The sequence shown here is derived from an EMBL/GenBank/DDBJ whole genome shotgun (WGS) entry which is preliminary data.</text>
</comment>
<evidence type="ECO:0000313" key="2">
    <source>
        <dbReference type="Proteomes" id="UP000011599"/>
    </source>
</evidence>
<dbReference type="PATRIC" id="fig|1114856.3.peg.3957"/>
<accession>L9VKQ2</accession>
<organism evidence="1 2">
    <name type="scientific">Natronorubrum tibetense GA33</name>
    <dbReference type="NCBI Taxonomy" id="1114856"/>
    <lineage>
        <taxon>Archaea</taxon>
        <taxon>Methanobacteriati</taxon>
        <taxon>Methanobacteriota</taxon>
        <taxon>Stenosarchaea group</taxon>
        <taxon>Halobacteria</taxon>
        <taxon>Halobacteriales</taxon>
        <taxon>Natrialbaceae</taxon>
        <taxon>Natronorubrum</taxon>
    </lineage>
</organism>
<reference evidence="1 2" key="1">
    <citation type="journal article" date="2014" name="PLoS Genet.">
        <title>Phylogenetically driven sequencing of extremely halophilic archaea reveals strategies for static and dynamic osmo-response.</title>
        <authorList>
            <person name="Becker E.A."/>
            <person name="Seitzer P.M."/>
            <person name="Tritt A."/>
            <person name="Larsen D."/>
            <person name="Krusor M."/>
            <person name="Yao A.I."/>
            <person name="Wu D."/>
            <person name="Madern D."/>
            <person name="Eisen J.A."/>
            <person name="Darling A.E."/>
            <person name="Facciotti M.T."/>
        </authorList>
    </citation>
    <scope>NUCLEOTIDE SEQUENCE [LARGE SCALE GENOMIC DNA]</scope>
    <source>
        <strain evidence="1 2">GA33</strain>
    </source>
</reference>
<gene>
    <name evidence="1" type="ORF">C496_19090</name>
</gene>
<keyword evidence="2" id="KW-1185">Reference proteome</keyword>
<evidence type="ECO:0000313" key="1">
    <source>
        <dbReference type="EMBL" id="ELY37646.1"/>
    </source>
</evidence>
<dbReference type="EMBL" id="AOHW01000045">
    <property type="protein sequence ID" value="ELY37646.1"/>
    <property type="molecule type" value="Genomic_DNA"/>
</dbReference>
<name>L9VKQ2_9EURY</name>
<sequence length="230" mass="25239">MNATPEDGNGEAIELGVAEDIEIAPGFYHLGAINITAEFEDDQAGNYTLELGDRPGFYHLGAINITAEFEDDQAGNYTLELGDRPAGSIEVEAAESDIQVIAASASEHEIVAGEEFHVIGSIYQGGNVDGPEDITLNATPEDGNGEAIELGVAEDVELSPGFYHLGAINITAEFEDDQAGNYTLELGDRGHRRLRFRARDRRRRGVPRHRQPLPGWKYRGTRRRYVERDA</sequence>